<dbReference type="InterPro" id="IPR021109">
    <property type="entry name" value="Peptidase_aspartic_dom_sf"/>
</dbReference>
<dbReference type="EMBL" id="BQNB010012006">
    <property type="protein sequence ID" value="GJS97980.1"/>
    <property type="molecule type" value="Genomic_DNA"/>
</dbReference>
<organism evidence="1 2">
    <name type="scientific">Tanacetum coccineum</name>
    <dbReference type="NCBI Taxonomy" id="301880"/>
    <lineage>
        <taxon>Eukaryota</taxon>
        <taxon>Viridiplantae</taxon>
        <taxon>Streptophyta</taxon>
        <taxon>Embryophyta</taxon>
        <taxon>Tracheophyta</taxon>
        <taxon>Spermatophyta</taxon>
        <taxon>Magnoliopsida</taxon>
        <taxon>eudicotyledons</taxon>
        <taxon>Gunneridae</taxon>
        <taxon>Pentapetalae</taxon>
        <taxon>asterids</taxon>
        <taxon>campanulids</taxon>
        <taxon>Asterales</taxon>
        <taxon>Asteraceae</taxon>
        <taxon>Asteroideae</taxon>
        <taxon>Anthemideae</taxon>
        <taxon>Anthemidinae</taxon>
        <taxon>Tanacetum</taxon>
    </lineage>
</organism>
<dbReference type="PANTHER" id="PTHR35046">
    <property type="entry name" value="ZINC KNUCKLE (CCHC-TYPE) FAMILY PROTEIN"/>
    <property type="match status" value="1"/>
</dbReference>
<dbReference type="Gene3D" id="2.40.70.10">
    <property type="entry name" value="Acid Proteases"/>
    <property type="match status" value="1"/>
</dbReference>
<name>A0ABQ5A5Q0_9ASTR</name>
<dbReference type="PANTHER" id="PTHR35046:SF26">
    <property type="entry name" value="RNA-DIRECTED DNA POLYMERASE"/>
    <property type="match status" value="1"/>
</dbReference>
<evidence type="ECO:0000313" key="2">
    <source>
        <dbReference type="Proteomes" id="UP001151760"/>
    </source>
</evidence>
<reference evidence="1" key="1">
    <citation type="journal article" date="2022" name="Int. J. Mol. Sci.">
        <title>Draft Genome of Tanacetum Coccineum: Genomic Comparison of Closely Related Tanacetum-Family Plants.</title>
        <authorList>
            <person name="Yamashiro T."/>
            <person name="Shiraishi A."/>
            <person name="Nakayama K."/>
            <person name="Satake H."/>
        </authorList>
    </citation>
    <scope>NUCLEOTIDE SEQUENCE</scope>
</reference>
<gene>
    <name evidence="1" type="ORF">Tco_0819150</name>
</gene>
<comment type="caution">
    <text evidence="1">The sequence shown here is derived from an EMBL/GenBank/DDBJ whole genome shotgun (WGS) entry which is preliminary data.</text>
</comment>
<keyword evidence="2" id="KW-1185">Reference proteome</keyword>
<proteinExistence type="predicted"/>
<dbReference type="Proteomes" id="UP001151760">
    <property type="component" value="Unassembled WGS sequence"/>
</dbReference>
<evidence type="ECO:0000313" key="1">
    <source>
        <dbReference type="EMBL" id="GJS97980.1"/>
    </source>
</evidence>
<reference evidence="1" key="2">
    <citation type="submission" date="2022-01" db="EMBL/GenBank/DDBJ databases">
        <authorList>
            <person name="Yamashiro T."/>
            <person name="Shiraishi A."/>
            <person name="Satake H."/>
            <person name="Nakayama K."/>
        </authorList>
    </citation>
    <scope>NUCLEOTIDE SEQUENCE</scope>
</reference>
<sequence>MLTKINMPVDFTRMSIKVHREVFDVDEALDIENSRASSFQVRGIHVDETKVNEVRDWSLPKTLLKVRNNKVADAFQEEDELEYAEPLDGEAEQVTYVVQQTLCSPKISDSSQRNKIFQIKCLVKEKICSIMIDRGSCENLLSKDLVKAFKLPTKPHHSLCQIGLIKKVSTLKVTEIYKVPFAIGKHYNKKTIGMLPLSVVSPKTKLENKTLVTFVASQKEFQTVRKERGVFYALVVKGIEDVMENAIPAVIKPLLAKFGKIVMDDTPDALPPLRNIQHQIDLSRNTILLVSISNEFLDFDSIKELYASDEDFGNRLCIPKTSFKSQLAKEIHVGGLIVHLGRDKTIVDISIDFILGLPRTQRGVDSMFFVVDKLLSNPKSQIFIPKDCVDGSRPEEQHLVVPCSDEEIVKFSTQHVTTEISGEDGSYLDEFLNVLTVEEVDITGPIMAVEDEPLMMLGSGPNIIKKDFSNDLDGRHSADESKPYHNTLRWQIMMLKWGYMISIGKCRFPMYTFTS</sequence>
<accession>A0ABQ5A5Q0</accession>
<protein>
    <submittedName>
        <fullName evidence="1">Uncharacterized protein</fullName>
    </submittedName>
</protein>